<sequence length="54" mass="6082">MQWDDEGNDRQLALDLFDAFGSTEKTLHANMGGHTGVPWFEGDAGNRFFARHLT</sequence>
<reference evidence="1 2" key="1">
    <citation type="submission" date="2023-08" db="EMBL/GenBank/DDBJ databases">
        <title>Phytohabitans sansha sp. nov., isolated from marine sediment.</title>
        <authorList>
            <person name="Zhao Y."/>
            <person name="Yi K."/>
        </authorList>
    </citation>
    <scope>NUCLEOTIDE SEQUENCE [LARGE SCALE GENOMIC DNA]</scope>
    <source>
        <strain evidence="1 2">ZYX-F-186</strain>
    </source>
</reference>
<protein>
    <submittedName>
        <fullName evidence="1">Uncharacterized protein</fullName>
    </submittedName>
</protein>
<gene>
    <name evidence="1" type="ORF">RB614_10940</name>
</gene>
<evidence type="ECO:0000313" key="2">
    <source>
        <dbReference type="Proteomes" id="UP001230908"/>
    </source>
</evidence>
<name>A0ABU0ZD98_9ACTN</name>
<dbReference type="Gene3D" id="3.40.50.1820">
    <property type="entry name" value="alpha/beta hydrolase"/>
    <property type="match status" value="1"/>
</dbReference>
<dbReference type="Proteomes" id="UP001230908">
    <property type="component" value="Unassembled WGS sequence"/>
</dbReference>
<evidence type="ECO:0000313" key="1">
    <source>
        <dbReference type="EMBL" id="MDQ7905036.1"/>
    </source>
</evidence>
<keyword evidence="2" id="KW-1185">Reference proteome</keyword>
<accession>A0ABU0ZD98</accession>
<dbReference type="InterPro" id="IPR029058">
    <property type="entry name" value="AB_hydrolase_fold"/>
</dbReference>
<dbReference type="EMBL" id="JAVHUY010000008">
    <property type="protein sequence ID" value="MDQ7905036.1"/>
    <property type="molecule type" value="Genomic_DNA"/>
</dbReference>
<organism evidence="1 2">
    <name type="scientific">Phytohabitans maris</name>
    <dbReference type="NCBI Taxonomy" id="3071409"/>
    <lineage>
        <taxon>Bacteria</taxon>
        <taxon>Bacillati</taxon>
        <taxon>Actinomycetota</taxon>
        <taxon>Actinomycetes</taxon>
        <taxon>Micromonosporales</taxon>
        <taxon>Micromonosporaceae</taxon>
    </lineage>
</organism>
<proteinExistence type="predicted"/>
<dbReference type="RefSeq" id="WP_308712301.1">
    <property type="nucleotide sequence ID" value="NZ_JAVHUY010000008.1"/>
</dbReference>
<comment type="caution">
    <text evidence="1">The sequence shown here is derived from an EMBL/GenBank/DDBJ whole genome shotgun (WGS) entry which is preliminary data.</text>
</comment>